<dbReference type="EMBL" id="CH940647">
    <property type="protein sequence ID" value="EDW68829.2"/>
    <property type="molecule type" value="Genomic_DNA"/>
</dbReference>
<dbReference type="InterPro" id="IPR056396">
    <property type="entry name" value="HEAT_SCC3-SA"/>
</dbReference>
<proteinExistence type="inferred from homology"/>
<dbReference type="STRING" id="7244.B4LCW8"/>
<sequence>MLIAATAHFGNKSLLYPLIMKSGNSFARNVCYFVQYLMRLLHTTSLILDDVLLKNLAGFVMVCADSKVRAFRHTCTLIGLKMMTTLCATVLLDSEQVKDIWLQLFASVFLERSGDVVDEIRYLCLVECGIWLEKYPQCYLNPDHVKHLFQPLQDNSRKVIECCFQALSKLWHNPKLRPVCLEQGAKYRMTLLGLTMSAESELGQMAIQLLGLFYRANPLLLDESMLQVVEQLVFAAHRGVAQAAADLVPYRYQETASTEQERILILVQFFVRFGEHEHAAYLVDAFYGRNDIVLAWSSMVSMLLQPDSLSEPETSALIEILTQAVKQAVTGEIPPGRYTKDLVRQAQPNAKKLATRALLSKLPALLRQYRSSERDLSNLLELAQFMIMQKAQFQELLEQIKDIMFEPEALSVLQMGAMTLEHLYGLNASCLNHRKELLNNAVTNYMIATAAWEQSLAGTSRLSEKDNAKRLMDTLRLLATLYARFDLNDWQLSDKVLATLEHVLEERDSRLPDESVSLYLTIVYVSLSWDLKRNRDAAKAGRKVAEECRALRRRMEGFLSVNFRLIEHTSMMQVGCDAFSFTCDIFVLFADPLRPNSCDSIRALEYKSKISEYELIESFALRFAFDEDAAALLAPDMFSLLQSKRRVLASYCKLVFHNVMPVMRSCIVLQYYERYNPVFGDILRATLERCLSVNPVNCGMTVMHTCLLVYKRVRDAYPNAVEAAASTDFADLLKLANLLAEPFNAKQLEVRSGVVILHRAGIRYAAEIMPDDPTSPPENLLYLSVLQQFVPQLLAQDMLDMLKFVQFIDQVALPTSRADEWQPLVAYRNALEIALVQSCRRDDLSNLPNYAVDYCAEMLIAKFMLAAK</sequence>
<dbReference type="HOGENOM" id="CLU_005067_0_0_1"/>
<evidence type="ECO:0000313" key="4">
    <source>
        <dbReference type="Proteomes" id="UP000008792"/>
    </source>
</evidence>
<dbReference type="GO" id="GO:0008278">
    <property type="term" value="C:cohesin complex"/>
    <property type="evidence" value="ECO:0007669"/>
    <property type="project" value="TreeGrafter"/>
</dbReference>
<dbReference type="Proteomes" id="UP000008792">
    <property type="component" value="Unassembled WGS sequence"/>
</dbReference>
<dbReference type="GO" id="GO:0005634">
    <property type="term" value="C:nucleus"/>
    <property type="evidence" value="ECO:0007669"/>
    <property type="project" value="TreeGrafter"/>
</dbReference>
<dbReference type="PANTHER" id="PTHR11199">
    <property type="entry name" value="STROMAL ANTIGEN"/>
    <property type="match status" value="1"/>
</dbReference>
<dbReference type="SUPFAM" id="SSF48371">
    <property type="entry name" value="ARM repeat"/>
    <property type="match status" value="1"/>
</dbReference>
<dbReference type="InterPro" id="IPR020839">
    <property type="entry name" value="SCD"/>
</dbReference>
<feature type="domain" description="SCD" evidence="2">
    <location>
        <begin position="109"/>
        <end position="194"/>
    </location>
</feature>
<reference evidence="3 4" key="1">
    <citation type="journal article" date="2007" name="Nature">
        <title>Evolution of genes and genomes on the Drosophila phylogeny.</title>
        <authorList>
            <consortium name="Drosophila 12 Genomes Consortium"/>
            <person name="Clark A.G."/>
            <person name="Eisen M.B."/>
            <person name="Smith D.R."/>
            <person name="Bergman C.M."/>
            <person name="Oliver B."/>
            <person name="Markow T.A."/>
            <person name="Kaufman T.C."/>
            <person name="Kellis M."/>
            <person name="Gelbart W."/>
            <person name="Iyer V.N."/>
            <person name="Pollard D.A."/>
            <person name="Sackton T.B."/>
            <person name="Larracuente A.M."/>
            <person name="Singh N.D."/>
            <person name="Abad J.P."/>
            <person name="Abt D.N."/>
            <person name="Adryan B."/>
            <person name="Aguade M."/>
            <person name="Akashi H."/>
            <person name="Anderson W.W."/>
            <person name="Aquadro C.F."/>
            <person name="Ardell D.H."/>
            <person name="Arguello R."/>
            <person name="Artieri C.G."/>
            <person name="Barbash D.A."/>
            <person name="Barker D."/>
            <person name="Barsanti P."/>
            <person name="Batterham P."/>
            <person name="Batzoglou S."/>
            <person name="Begun D."/>
            <person name="Bhutkar A."/>
            <person name="Blanco E."/>
            <person name="Bosak S.A."/>
            <person name="Bradley R.K."/>
            <person name="Brand A.D."/>
            <person name="Brent M.R."/>
            <person name="Brooks A.N."/>
            <person name="Brown R.H."/>
            <person name="Butlin R.K."/>
            <person name="Caggese C."/>
            <person name="Calvi B.R."/>
            <person name="Bernardo de Carvalho A."/>
            <person name="Caspi A."/>
            <person name="Castrezana S."/>
            <person name="Celniker S.E."/>
            <person name="Chang J.L."/>
            <person name="Chapple C."/>
            <person name="Chatterji S."/>
            <person name="Chinwalla A."/>
            <person name="Civetta A."/>
            <person name="Clifton S.W."/>
            <person name="Comeron J.M."/>
            <person name="Costello J.C."/>
            <person name="Coyne J.A."/>
            <person name="Daub J."/>
            <person name="David R.G."/>
            <person name="Delcher A.L."/>
            <person name="Delehaunty K."/>
            <person name="Do C.B."/>
            <person name="Ebling H."/>
            <person name="Edwards K."/>
            <person name="Eickbush T."/>
            <person name="Evans J.D."/>
            <person name="Filipski A."/>
            <person name="Findeiss S."/>
            <person name="Freyhult E."/>
            <person name="Fulton L."/>
            <person name="Fulton R."/>
            <person name="Garcia A.C."/>
            <person name="Gardiner A."/>
            <person name="Garfield D.A."/>
            <person name="Garvin B.E."/>
            <person name="Gibson G."/>
            <person name="Gilbert D."/>
            <person name="Gnerre S."/>
            <person name="Godfrey J."/>
            <person name="Good R."/>
            <person name="Gotea V."/>
            <person name="Gravely B."/>
            <person name="Greenberg A.J."/>
            <person name="Griffiths-Jones S."/>
            <person name="Gross S."/>
            <person name="Guigo R."/>
            <person name="Gustafson E.A."/>
            <person name="Haerty W."/>
            <person name="Hahn M.W."/>
            <person name="Halligan D.L."/>
            <person name="Halpern A.L."/>
            <person name="Halter G.M."/>
            <person name="Han M.V."/>
            <person name="Heger A."/>
            <person name="Hillier L."/>
            <person name="Hinrichs A.S."/>
            <person name="Holmes I."/>
            <person name="Hoskins R.A."/>
            <person name="Hubisz M.J."/>
            <person name="Hultmark D."/>
            <person name="Huntley M.A."/>
            <person name="Jaffe D.B."/>
            <person name="Jagadeeshan S."/>
            <person name="Jeck W.R."/>
            <person name="Johnson J."/>
            <person name="Jones C.D."/>
            <person name="Jordan W.C."/>
            <person name="Karpen G.H."/>
            <person name="Kataoka E."/>
            <person name="Keightley P.D."/>
            <person name="Kheradpour P."/>
            <person name="Kirkness E.F."/>
            <person name="Koerich L.B."/>
            <person name="Kristiansen K."/>
            <person name="Kudrna D."/>
            <person name="Kulathinal R.J."/>
            <person name="Kumar S."/>
            <person name="Kwok R."/>
            <person name="Lander E."/>
            <person name="Langley C.H."/>
            <person name="Lapoint R."/>
            <person name="Lazzaro B.P."/>
            <person name="Lee S.J."/>
            <person name="Levesque L."/>
            <person name="Li R."/>
            <person name="Lin C.F."/>
            <person name="Lin M.F."/>
            <person name="Lindblad-Toh K."/>
            <person name="Llopart A."/>
            <person name="Long M."/>
            <person name="Low L."/>
            <person name="Lozovsky E."/>
            <person name="Lu J."/>
            <person name="Luo M."/>
            <person name="Machado C.A."/>
            <person name="Makalowski W."/>
            <person name="Marzo M."/>
            <person name="Matsuda M."/>
            <person name="Matzkin L."/>
            <person name="McAllister B."/>
            <person name="McBride C.S."/>
            <person name="McKernan B."/>
            <person name="McKernan K."/>
            <person name="Mendez-Lago M."/>
            <person name="Minx P."/>
            <person name="Mollenhauer M.U."/>
            <person name="Montooth K."/>
            <person name="Mount S.M."/>
            <person name="Mu X."/>
            <person name="Myers E."/>
            <person name="Negre B."/>
            <person name="Newfeld S."/>
            <person name="Nielsen R."/>
            <person name="Noor M.A."/>
            <person name="O'Grady P."/>
            <person name="Pachter L."/>
            <person name="Papaceit M."/>
            <person name="Parisi M.J."/>
            <person name="Parisi M."/>
            <person name="Parts L."/>
            <person name="Pedersen J.S."/>
            <person name="Pesole G."/>
            <person name="Phillippy A.M."/>
            <person name="Ponting C.P."/>
            <person name="Pop M."/>
            <person name="Porcelli D."/>
            <person name="Powell J.R."/>
            <person name="Prohaska S."/>
            <person name="Pruitt K."/>
            <person name="Puig M."/>
            <person name="Quesneville H."/>
            <person name="Ram K.R."/>
            <person name="Rand D."/>
            <person name="Rasmussen M.D."/>
            <person name="Reed L.K."/>
            <person name="Reenan R."/>
            <person name="Reily A."/>
            <person name="Remington K.A."/>
            <person name="Rieger T.T."/>
            <person name="Ritchie M.G."/>
            <person name="Robin C."/>
            <person name="Rogers Y.H."/>
            <person name="Rohde C."/>
            <person name="Rozas J."/>
            <person name="Rubenfield M.J."/>
            <person name="Ruiz A."/>
            <person name="Russo S."/>
            <person name="Salzberg S.L."/>
            <person name="Sanchez-Gracia A."/>
            <person name="Saranga D.J."/>
            <person name="Sato H."/>
            <person name="Schaeffer S.W."/>
            <person name="Schatz M.C."/>
            <person name="Schlenke T."/>
            <person name="Schwartz R."/>
            <person name="Segarra C."/>
            <person name="Singh R.S."/>
            <person name="Sirot L."/>
            <person name="Sirota M."/>
            <person name="Sisneros N.B."/>
            <person name="Smith C.D."/>
            <person name="Smith T.F."/>
            <person name="Spieth J."/>
            <person name="Stage D.E."/>
            <person name="Stark A."/>
            <person name="Stephan W."/>
            <person name="Strausberg R.L."/>
            <person name="Strempel S."/>
            <person name="Sturgill D."/>
            <person name="Sutton G."/>
            <person name="Sutton G.G."/>
            <person name="Tao W."/>
            <person name="Teichmann S."/>
            <person name="Tobari Y.N."/>
            <person name="Tomimura Y."/>
            <person name="Tsolas J.M."/>
            <person name="Valente V.L."/>
            <person name="Venter E."/>
            <person name="Venter J.C."/>
            <person name="Vicario S."/>
            <person name="Vieira F.G."/>
            <person name="Vilella A.J."/>
            <person name="Villasante A."/>
            <person name="Walenz B."/>
            <person name="Wang J."/>
            <person name="Wasserman M."/>
            <person name="Watts T."/>
            <person name="Wilson D."/>
            <person name="Wilson R.K."/>
            <person name="Wing R.A."/>
            <person name="Wolfner M.F."/>
            <person name="Wong A."/>
            <person name="Wong G.K."/>
            <person name="Wu C.I."/>
            <person name="Wu G."/>
            <person name="Yamamoto D."/>
            <person name="Yang H.P."/>
            <person name="Yang S.P."/>
            <person name="Yorke J.A."/>
            <person name="Yoshida K."/>
            <person name="Zdobnov E."/>
            <person name="Zhang P."/>
            <person name="Zhang Y."/>
            <person name="Zimin A.V."/>
            <person name="Baldwin J."/>
            <person name="Abdouelleil A."/>
            <person name="Abdulkadir J."/>
            <person name="Abebe A."/>
            <person name="Abera B."/>
            <person name="Abreu J."/>
            <person name="Acer S.C."/>
            <person name="Aftuck L."/>
            <person name="Alexander A."/>
            <person name="An P."/>
            <person name="Anderson E."/>
            <person name="Anderson S."/>
            <person name="Arachi H."/>
            <person name="Azer M."/>
            <person name="Bachantsang P."/>
            <person name="Barry A."/>
            <person name="Bayul T."/>
            <person name="Berlin A."/>
            <person name="Bessette D."/>
            <person name="Bloom T."/>
            <person name="Blye J."/>
            <person name="Boguslavskiy L."/>
            <person name="Bonnet C."/>
            <person name="Boukhgalter B."/>
            <person name="Bourzgui I."/>
            <person name="Brown A."/>
            <person name="Cahill P."/>
            <person name="Channer S."/>
            <person name="Cheshatsang Y."/>
            <person name="Chuda L."/>
            <person name="Citroen M."/>
            <person name="Collymore A."/>
            <person name="Cooke P."/>
            <person name="Costello M."/>
            <person name="D'Aco K."/>
            <person name="Daza R."/>
            <person name="De Haan G."/>
            <person name="DeGray S."/>
            <person name="DeMaso C."/>
            <person name="Dhargay N."/>
            <person name="Dooley K."/>
            <person name="Dooley E."/>
            <person name="Doricent M."/>
            <person name="Dorje P."/>
            <person name="Dorjee K."/>
            <person name="Dupes A."/>
            <person name="Elong R."/>
            <person name="Falk J."/>
            <person name="Farina A."/>
            <person name="Faro S."/>
            <person name="Ferguson D."/>
            <person name="Fisher S."/>
            <person name="Foley C.D."/>
            <person name="Franke A."/>
            <person name="Friedrich D."/>
            <person name="Gadbois L."/>
            <person name="Gearin G."/>
            <person name="Gearin C.R."/>
            <person name="Giannoukos G."/>
            <person name="Goode T."/>
            <person name="Graham J."/>
            <person name="Grandbois E."/>
            <person name="Grewal S."/>
            <person name="Gyaltsen K."/>
            <person name="Hafez N."/>
            <person name="Hagos B."/>
            <person name="Hall J."/>
            <person name="Henson C."/>
            <person name="Hollinger A."/>
            <person name="Honan T."/>
            <person name="Huard M.D."/>
            <person name="Hughes L."/>
            <person name="Hurhula B."/>
            <person name="Husby M.E."/>
            <person name="Kamat A."/>
            <person name="Kanga B."/>
            <person name="Kashin S."/>
            <person name="Khazanovich D."/>
            <person name="Kisner P."/>
            <person name="Lance K."/>
            <person name="Lara M."/>
            <person name="Lee W."/>
            <person name="Lennon N."/>
            <person name="Letendre F."/>
            <person name="LeVine R."/>
            <person name="Lipovsky A."/>
            <person name="Liu X."/>
            <person name="Liu J."/>
            <person name="Liu S."/>
            <person name="Lokyitsang T."/>
            <person name="Lokyitsang Y."/>
            <person name="Lubonja R."/>
            <person name="Lui A."/>
            <person name="MacDonald P."/>
            <person name="Magnisalis V."/>
            <person name="Maru K."/>
            <person name="Matthews C."/>
            <person name="McCusker W."/>
            <person name="McDonough S."/>
            <person name="Mehta T."/>
            <person name="Meldrim J."/>
            <person name="Meneus L."/>
            <person name="Mihai O."/>
            <person name="Mihalev A."/>
            <person name="Mihova T."/>
            <person name="Mittelman R."/>
            <person name="Mlenga V."/>
            <person name="Montmayeur A."/>
            <person name="Mulrain L."/>
            <person name="Navidi A."/>
            <person name="Naylor J."/>
            <person name="Negash T."/>
            <person name="Nguyen T."/>
            <person name="Nguyen N."/>
            <person name="Nicol R."/>
            <person name="Norbu C."/>
            <person name="Norbu N."/>
            <person name="Novod N."/>
            <person name="O'Neill B."/>
            <person name="Osman S."/>
            <person name="Markiewicz E."/>
            <person name="Oyono O.L."/>
            <person name="Patti C."/>
            <person name="Phunkhang P."/>
            <person name="Pierre F."/>
            <person name="Priest M."/>
            <person name="Raghuraman S."/>
            <person name="Rege F."/>
            <person name="Reyes R."/>
            <person name="Rise C."/>
            <person name="Rogov P."/>
            <person name="Ross K."/>
            <person name="Ryan E."/>
            <person name="Settipalli S."/>
            <person name="Shea T."/>
            <person name="Sherpa N."/>
            <person name="Shi L."/>
            <person name="Shih D."/>
            <person name="Sparrow T."/>
            <person name="Spaulding J."/>
            <person name="Stalker J."/>
            <person name="Stange-Thomann N."/>
            <person name="Stavropoulos S."/>
            <person name="Stone C."/>
            <person name="Strader C."/>
            <person name="Tesfaye S."/>
            <person name="Thomson T."/>
            <person name="Thoulutsang Y."/>
            <person name="Thoulutsang D."/>
            <person name="Topham K."/>
            <person name="Topping I."/>
            <person name="Tsamla T."/>
            <person name="Vassiliev H."/>
            <person name="Vo A."/>
            <person name="Wangchuk T."/>
            <person name="Wangdi T."/>
            <person name="Weiand M."/>
            <person name="Wilkinson J."/>
            <person name="Wilson A."/>
            <person name="Yadav S."/>
            <person name="Young G."/>
            <person name="Yu Q."/>
            <person name="Zembek L."/>
            <person name="Zhong D."/>
            <person name="Zimmer A."/>
            <person name="Zwirko Z."/>
            <person name="Jaffe D.B."/>
            <person name="Alvarez P."/>
            <person name="Brockman W."/>
            <person name="Butler J."/>
            <person name="Chin C."/>
            <person name="Gnerre S."/>
            <person name="Grabherr M."/>
            <person name="Kleber M."/>
            <person name="Mauceli E."/>
            <person name="MacCallum I."/>
        </authorList>
    </citation>
    <scope>NUCLEOTIDE SEQUENCE [LARGE SCALE GENOMIC DNA]</scope>
    <source>
        <strain evidence="4">Tucson 15010-1051.87</strain>
    </source>
</reference>
<evidence type="ECO:0000313" key="3">
    <source>
        <dbReference type="EMBL" id="EDW68829.2"/>
    </source>
</evidence>
<dbReference type="Pfam" id="PF24571">
    <property type="entry name" value="HEAT_SCC3-SA"/>
    <property type="match status" value="1"/>
</dbReference>
<dbReference type="PROSITE" id="PS51425">
    <property type="entry name" value="SCD"/>
    <property type="match status" value="1"/>
</dbReference>
<dbReference type="InterPro" id="IPR016024">
    <property type="entry name" value="ARM-type_fold"/>
</dbReference>
<accession>B4LCW8</accession>
<dbReference type="Pfam" id="PF08514">
    <property type="entry name" value="STAG"/>
    <property type="match status" value="1"/>
</dbReference>
<keyword evidence="4" id="KW-1185">Reference proteome</keyword>
<gene>
    <name evidence="3" type="primary">Dvir\GJ12471</name>
    <name evidence="3" type="ORF">Dvir_GJ12471</name>
</gene>
<dbReference type="InParanoid" id="B4LCW8"/>
<dbReference type="Pfam" id="PF21581">
    <property type="entry name" value="SCD"/>
    <property type="match status" value="1"/>
</dbReference>
<evidence type="ECO:0000256" key="1">
    <source>
        <dbReference type="ARBA" id="ARBA00005486"/>
    </source>
</evidence>
<protein>
    <recommendedName>
        <fullName evidence="2">SCD domain-containing protein</fullName>
    </recommendedName>
</protein>
<dbReference type="GO" id="GO:0003682">
    <property type="term" value="F:chromatin binding"/>
    <property type="evidence" value="ECO:0007669"/>
    <property type="project" value="TreeGrafter"/>
</dbReference>
<dbReference type="InterPro" id="IPR039662">
    <property type="entry name" value="Cohesin_Scc3/SA"/>
</dbReference>
<dbReference type="GO" id="GO:0007062">
    <property type="term" value="P:sister chromatid cohesion"/>
    <property type="evidence" value="ECO:0007669"/>
    <property type="project" value="UniProtKB-ARBA"/>
</dbReference>
<dbReference type="FunCoup" id="B4LCW8">
    <property type="interactions" value="84"/>
</dbReference>
<dbReference type="PANTHER" id="PTHR11199:SF0">
    <property type="entry name" value="LD34181P-RELATED"/>
    <property type="match status" value="1"/>
</dbReference>
<dbReference type="OrthoDB" id="498590at2759"/>
<comment type="similarity">
    <text evidence="1">Belongs to the SCC3 family.</text>
</comment>
<dbReference type="InterPro" id="IPR013721">
    <property type="entry name" value="STAG"/>
</dbReference>
<dbReference type="AlphaFoldDB" id="B4LCW8"/>
<organism evidence="3 4">
    <name type="scientific">Drosophila virilis</name>
    <name type="common">Fruit fly</name>
    <dbReference type="NCBI Taxonomy" id="7244"/>
    <lineage>
        <taxon>Eukaryota</taxon>
        <taxon>Metazoa</taxon>
        <taxon>Ecdysozoa</taxon>
        <taxon>Arthropoda</taxon>
        <taxon>Hexapoda</taxon>
        <taxon>Insecta</taxon>
        <taxon>Pterygota</taxon>
        <taxon>Neoptera</taxon>
        <taxon>Endopterygota</taxon>
        <taxon>Diptera</taxon>
        <taxon>Brachycera</taxon>
        <taxon>Muscomorpha</taxon>
        <taxon>Ephydroidea</taxon>
        <taxon>Drosophilidae</taxon>
        <taxon>Drosophila</taxon>
    </lineage>
</organism>
<evidence type="ECO:0000259" key="2">
    <source>
        <dbReference type="PROSITE" id="PS51425"/>
    </source>
</evidence>
<name>B4LCW8_DROVI</name>
<dbReference type="eggNOG" id="KOG2011">
    <property type="taxonomic scope" value="Eukaryota"/>
</dbReference>
<dbReference type="GO" id="GO:0000785">
    <property type="term" value="C:chromatin"/>
    <property type="evidence" value="ECO:0007669"/>
    <property type="project" value="TreeGrafter"/>
</dbReference>
<dbReference type="SMR" id="B4LCW8"/>